<organism evidence="1 2">
    <name type="scientific">Methylobacterium soli</name>
    <dbReference type="NCBI Taxonomy" id="553447"/>
    <lineage>
        <taxon>Bacteria</taxon>
        <taxon>Pseudomonadati</taxon>
        <taxon>Pseudomonadota</taxon>
        <taxon>Alphaproteobacteria</taxon>
        <taxon>Hyphomicrobiales</taxon>
        <taxon>Methylobacteriaceae</taxon>
        <taxon>Methylobacterium</taxon>
    </lineage>
</organism>
<accession>A0A6L3SRX9</accession>
<keyword evidence="2" id="KW-1185">Reference proteome</keyword>
<dbReference type="EMBL" id="VZZK01000032">
    <property type="protein sequence ID" value="KAB1075910.1"/>
    <property type="molecule type" value="Genomic_DNA"/>
</dbReference>
<proteinExistence type="predicted"/>
<dbReference type="Proteomes" id="UP000474159">
    <property type="component" value="Unassembled WGS sequence"/>
</dbReference>
<dbReference type="AlphaFoldDB" id="A0A6L3SRX9"/>
<reference evidence="1 2" key="1">
    <citation type="submission" date="2019-09" db="EMBL/GenBank/DDBJ databases">
        <title>YIM 48816 draft genome.</title>
        <authorList>
            <person name="Jiang L."/>
        </authorList>
    </citation>
    <scope>NUCLEOTIDE SEQUENCE [LARGE SCALE GENOMIC DNA]</scope>
    <source>
        <strain evidence="1 2">YIM 48816</strain>
    </source>
</reference>
<name>A0A6L3SRX9_9HYPH</name>
<dbReference type="RefSeq" id="WP_151003071.1">
    <property type="nucleotide sequence ID" value="NZ_BPQY01000086.1"/>
</dbReference>
<evidence type="ECO:0000313" key="2">
    <source>
        <dbReference type="Proteomes" id="UP000474159"/>
    </source>
</evidence>
<evidence type="ECO:0000313" key="1">
    <source>
        <dbReference type="EMBL" id="KAB1075910.1"/>
    </source>
</evidence>
<comment type="caution">
    <text evidence="1">The sequence shown here is derived from an EMBL/GenBank/DDBJ whole genome shotgun (WGS) entry which is preliminary data.</text>
</comment>
<dbReference type="OrthoDB" id="7906624at2"/>
<gene>
    <name evidence="1" type="ORF">F6X53_24065</name>
</gene>
<sequence>MAEAHVQDDQRQALQDELSACLARAASIAAELIGGPETSSPEPDAEWPKFADDPDLITPDYAAKRAGVDASTIRKWCQAYGIGKMYGCRRWRVSVKRLQAYLAR</sequence>
<protein>
    <submittedName>
        <fullName evidence="1">Helix-turn-helix domain-containing protein</fullName>
    </submittedName>
</protein>